<reference evidence="3 4" key="1">
    <citation type="journal article" date="2019" name="Commun. Biol.">
        <title>The bagworm genome reveals a unique fibroin gene that provides high tensile strength.</title>
        <authorList>
            <person name="Kono N."/>
            <person name="Nakamura H."/>
            <person name="Ohtoshi R."/>
            <person name="Tomita M."/>
            <person name="Numata K."/>
            <person name="Arakawa K."/>
        </authorList>
    </citation>
    <scope>NUCLEOTIDE SEQUENCE [LARGE SCALE GENOMIC DNA]</scope>
</reference>
<dbReference type="InterPro" id="IPR006578">
    <property type="entry name" value="MADF-dom"/>
</dbReference>
<feature type="compositionally biased region" description="Polar residues" evidence="1">
    <location>
        <begin position="131"/>
        <end position="148"/>
    </location>
</feature>
<feature type="region of interest" description="Disordered" evidence="1">
    <location>
        <begin position="347"/>
        <end position="386"/>
    </location>
</feature>
<dbReference type="Proteomes" id="UP000299102">
    <property type="component" value="Unassembled WGS sequence"/>
</dbReference>
<evidence type="ECO:0000256" key="1">
    <source>
        <dbReference type="SAM" id="MobiDB-lite"/>
    </source>
</evidence>
<comment type="caution">
    <text evidence="3">The sequence shown here is derived from an EMBL/GenBank/DDBJ whole genome shotgun (WGS) entry which is preliminary data.</text>
</comment>
<dbReference type="Pfam" id="PF10545">
    <property type="entry name" value="MADF_DNA_bdg"/>
    <property type="match status" value="1"/>
</dbReference>
<sequence length="474" mass="54231">MSQEDCTGIRELLEEFIQCYKNEVCLWNKKSKDYHDRNKKNAAYDRLINKYKPIDPNANRETVVKKINNLRTSYKKELNKDKKSLKSGAGTDEVYVSHLWYFDLMNFLYDEEIPRRSISNIMEDENEEQSRSQYSNFNVEQNSPTPGQSDLERDTPTPGRSDVEKDVSTPSRSDSERDVSTPSRSDSERGTLRPNRSKSTKNAYEEALRSVNEHFKRPRIPENRFEVYGRNVGMKLQELPKQQRIIAEKIINGTLFLAEMGEDCKKKWRSLCDSYQRLKKNKIEHWLGCPKKIEASTIIISRQCSTPQSGRHIGEVLRNLPPYEKAKAKKHLGEVLSDYEIMAASHSSRRNTFSSPSNSTSNDRASTSSEFYTPSPPHSQHCIRSYSPLGPSGITSGLGYVPGPVHRSYANSPMSTETPCFTEHSEPTVTNWMPSVVAVCSRVRNHDCSDRAQRRVVTTCRLLVLRAVGYQLVP</sequence>
<dbReference type="EMBL" id="BGZK01000711">
    <property type="protein sequence ID" value="GBP57214.1"/>
    <property type="molecule type" value="Genomic_DNA"/>
</dbReference>
<feature type="compositionally biased region" description="Basic and acidic residues" evidence="1">
    <location>
        <begin position="150"/>
        <end position="191"/>
    </location>
</feature>
<dbReference type="PROSITE" id="PS51029">
    <property type="entry name" value="MADF"/>
    <property type="match status" value="1"/>
</dbReference>
<gene>
    <name evidence="3" type="ORF">EVAR_82926_1</name>
</gene>
<dbReference type="OrthoDB" id="6617753at2759"/>
<dbReference type="PANTHER" id="PTHR21505">
    <property type="entry name" value="MADF DOMAIN-CONTAINING PROTEIN-RELATED"/>
    <property type="match status" value="1"/>
</dbReference>
<proteinExistence type="predicted"/>
<dbReference type="AlphaFoldDB" id="A0A4C1X4D7"/>
<accession>A0A4C1X4D7</accession>
<evidence type="ECO:0000313" key="3">
    <source>
        <dbReference type="EMBL" id="GBP57214.1"/>
    </source>
</evidence>
<dbReference type="PANTHER" id="PTHR21505:SF8">
    <property type="entry name" value="DPT-YFP REPRESSOR BY OVEREXPRESSION, ISOFORM D-RELATED"/>
    <property type="match status" value="1"/>
</dbReference>
<organism evidence="3 4">
    <name type="scientific">Eumeta variegata</name>
    <name type="common">Bagworm moth</name>
    <name type="synonym">Eumeta japonica</name>
    <dbReference type="NCBI Taxonomy" id="151549"/>
    <lineage>
        <taxon>Eukaryota</taxon>
        <taxon>Metazoa</taxon>
        <taxon>Ecdysozoa</taxon>
        <taxon>Arthropoda</taxon>
        <taxon>Hexapoda</taxon>
        <taxon>Insecta</taxon>
        <taxon>Pterygota</taxon>
        <taxon>Neoptera</taxon>
        <taxon>Endopterygota</taxon>
        <taxon>Lepidoptera</taxon>
        <taxon>Glossata</taxon>
        <taxon>Ditrysia</taxon>
        <taxon>Tineoidea</taxon>
        <taxon>Psychidae</taxon>
        <taxon>Oiketicinae</taxon>
        <taxon>Eumeta</taxon>
    </lineage>
</organism>
<protein>
    <recommendedName>
        <fullName evidence="2">MADF domain-containing protein</fullName>
    </recommendedName>
</protein>
<feature type="domain" description="MADF" evidence="2">
    <location>
        <begin position="15"/>
        <end position="113"/>
    </location>
</feature>
<dbReference type="SMART" id="SM00595">
    <property type="entry name" value="MADF"/>
    <property type="match status" value="1"/>
</dbReference>
<name>A0A4C1X4D7_EUMVA</name>
<keyword evidence="4" id="KW-1185">Reference proteome</keyword>
<feature type="compositionally biased region" description="Low complexity" evidence="1">
    <location>
        <begin position="350"/>
        <end position="366"/>
    </location>
</feature>
<evidence type="ECO:0000313" key="4">
    <source>
        <dbReference type="Proteomes" id="UP000299102"/>
    </source>
</evidence>
<feature type="region of interest" description="Disordered" evidence="1">
    <location>
        <begin position="124"/>
        <end position="203"/>
    </location>
</feature>
<evidence type="ECO:0000259" key="2">
    <source>
        <dbReference type="PROSITE" id="PS51029"/>
    </source>
</evidence>